<accession>A0A6J5MXS0</accession>
<feature type="coiled-coil region" evidence="1">
    <location>
        <begin position="368"/>
        <end position="410"/>
    </location>
</feature>
<name>A0A6J5MXS0_9CAUD</name>
<gene>
    <name evidence="3" type="ORF">UFOVP533_7</name>
</gene>
<feature type="coiled-coil region" evidence="1">
    <location>
        <begin position="48"/>
        <end position="75"/>
    </location>
</feature>
<evidence type="ECO:0000256" key="1">
    <source>
        <dbReference type="SAM" id="Coils"/>
    </source>
</evidence>
<keyword evidence="1" id="KW-0175">Coiled coil</keyword>
<reference evidence="3" key="1">
    <citation type="submission" date="2020-04" db="EMBL/GenBank/DDBJ databases">
        <authorList>
            <person name="Chiriac C."/>
            <person name="Salcher M."/>
            <person name="Ghai R."/>
            <person name="Kavagutti S V."/>
        </authorList>
    </citation>
    <scope>NUCLEOTIDE SEQUENCE</scope>
</reference>
<feature type="compositionally biased region" description="Gly residues" evidence="2">
    <location>
        <begin position="619"/>
        <end position="629"/>
    </location>
</feature>
<protein>
    <submittedName>
        <fullName evidence="3">Uncharacterized protein</fullName>
    </submittedName>
</protein>
<proteinExistence type="predicted"/>
<evidence type="ECO:0000313" key="3">
    <source>
        <dbReference type="EMBL" id="CAB4148509.1"/>
    </source>
</evidence>
<organism evidence="3">
    <name type="scientific">uncultured Caudovirales phage</name>
    <dbReference type="NCBI Taxonomy" id="2100421"/>
    <lineage>
        <taxon>Viruses</taxon>
        <taxon>Duplodnaviria</taxon>
        <taxon>Heunggongvirae</taxon>
        <taxon>Uroviricota</taxon>
        <taxon>Caudoviricetes</taxon>
        <taxon>Peduoviridae</taxon>
        <taxon>Maltschvirus</taxon>
        <taxon>Maltschvirus maltsch</taxon>
    </lineage>
</organism>
<feature type="region of interest" description="Disordered" evidence="2">
    <location>
        <begin position="619"/>
        <end position="642"/>
    </location>
</feature>
<sequence>MANNIDFNVSTNAVTVLNQTAGAAENTAKGFTSAKAELRALNNQLLTMDQTSDAFKKASARAAELKDNISDLGAEISANAGNAFEGLSNNVGLFGSRLMDLDLKGAGQALTGMGAAVGRIDFKTVKDEVGGLVKGLGNLALSVVSNPFFLIAGTLAAIAYNYKDIAKWATQTSREQQNLAKVTGELNEATQQELVKGAQKITQIEVLTDRVKDNNLTEKERRQALSDLETMYPAYFANINGDINDTEALNTAKEKLIENIKSEAKANAAKSLLEAEYAKKIALETEINNKKGKFSQEQINEAIEAARFSQQTFFKEANQNLNDWWDGTEGIGKASLDLEESMQRIAYLENEATSAVLANVNTEVKAIHEKTKAANTAAEAEREKKEQEKEKELEANAVKAAKEIKQEQDLAAAKIKVREDYIKANQSTQANELYELEKKKELELQTWEGAEEDKVLIIEKYRLAEIDINTKYDDLALEQQLAADEKKKAADEKAKEDELARQKQFDADKLAAEQALTDAKFSLASASVDLLGTLFAKNKKAADIAFALDKALAIAQVVVNTQREISAYNANPVWSLSPDGGASIKIPAIIGAKLRAAASIATIAGTAIGRFAGNGGGGTGAGSNGGGGTTAPSPANFDFISQQPNQQPPLQAYVLGGQVSSNLEAQQLIQNQSRLGG</sequence>
<evidence type="ECO:0000256" key="2">
    <source>
        <dbReference type="SAM" id="MobiDB-lite"/>
    </source>
</evidence>
<dbReference type="EMBL" id="LR796501">
    <property type="protein sequence ID" value="CAB4148509.1"/>
    <property type="molecule type" value="Genomic_DNA"/>
</dbReference>